<sequence length="161" mass="18000">MRHGDAVVKASNDLERHLTDKGRNDLRIIASFLREKLINIDIVLVSPYLRAIETLESLRKHMVLPSSQKVMSELIPNGNAQLVCSYIYKLNKKGISSLLLISHLPLISYIVAYLCPQEPPLVFIPSAVVCINLAVTNSSQQLSTLIWKMQPPTNLKQSLIA</sequence>
<dbReference type="Gene3D" id="3.40.50.1240">
    <property type="entry name" value="Phosphoglycerate mutase-like"/>
    <property type="match status" value="1"/>
</dbReference>
<dbReference type="CDD" id="cd07067">
    <property type="entry name" value="HP_PGM_like"/>
    <property type="match status" value="1"/>
</dbReference>
<evidence type="ECO:0000313" key="1">
    <source>
        <dbReference type="EMBL" id="AKZ65900.1"/>
    </source>
</evidence>
<reference evidence="1 2" key="1">
    <citation type="submission" date="2015-06" db="EMBL/GenBank/DDBJ databases">
        <title>Lineage-specific patterns of genome deterioration in obligate symbionts.</title>
        <authorList>
            <person name="Bennett G.M."/>
            <person name="McCutcheon J.P."/>
            <person name="McDonald B.R."/>
            <person name="Moran N.A."/>
        </authorList>
    </citation>
    <scope>NUCLEOTIDE SEQUENCE [LARGE SCALE GENOMIC DNA]</scope>
    <source>
        <strain evidence="1 2">B-GSS</strain>
    </source>
</reference>
<dbReference type="InterPro" id="IPR004449">
    <property type="entry name" value="SixA"/>
</dbReference>
<dbReference type="Pfam" id="PF00300">
    <property type="entry name" value="His_Phos_1"/>
    <property type="match status" value="1"/>
</dbReference>
<proteinExistence type="predicted"/>
<evidence type="ECO:0000313" key="2">
    <source>
        <dbReference type="Proteomes" id="UP000056466"/>
    </source>
</evidence>
<dbReference type="EMBL" id="CP011787">
    <property type="protein sequence ID" value="AKZ65900.1"/>
    <property type="molecule type" value="Genomic_DNA"/>
</dbReference>
<name>A0A0K2BKP0_9GAMM</name>
<accession>A0A0K2BKP0</accession>
<dbReference type="Proteomes" id="UP000056466">
    <property type="component" value="Chromosome"/>
</dbReference>
<protein>
    <submittedName>
        <fullName evidence="1">Phosphohistidine phosphatase SixA</fullName>
    </submittedName>
</protein>
<dbReference type="GO" id="GO:0005737">
    <property type="term" value="C:cytoplasm"/>
    <property type="evidence" value="ECO:0007669"/>
    <property type="project" value="InterPro"/>
</dbReference>
<dbReference type="InterPro" id="IPR013078">
    <property type="entry name" value="His_Pase_superF_clade-1"/>
</dbReference>
<dbReference type="NCBIfam" id="TIGR00249">
    <property type="entry name" value="sixA"/>
    <property type="match status" value="1"/>
</dbReference>
<dbReference type="GO" id="GO:0101006">
    <property type="term" value="F:protein histidine phosphatase activity"/>
    <property type="evidence" value="ECO:0007669"/>
    <property type="project" value="InterPro"/>
</dbReference>
<dbReference type="InterPro" id="IPR029033">
    <property type="entry name" value="His_PPase_superfam"/>
</dbReference>
<dbReference type="KEGG" id="bcig:AB162_306"/>
<keyword evidence="2" id="KW-1185">Reference proteome</keyword>
<organism evidence="1 2">
    <name type="scientific">Candidatus Palibaumannia cicadellinicola</name>
    <dbReference type="NCBI Taxonomy" id="186490"/>
    <lineage>
        <taxon>Bacteria</taxon>
        <taxon>Pseudomonadati</taxon>
        <taxon>Pseudomonadota</taxon>
        <taxon>Gammaproteobacteria</taxon>
        <taxon>Candidatus Palibaumannia</taxon>
    </lineage>
</organism>
<gene>
    <name evidence="1" type="primary">sixA</name>
    <name evidence="1" type="ORF">AB162_306</name>
</gene>
<dbReference type="AlphaFoldDB" id="A0A0K2BKP0"/>
<dbReference type="SUPFAM" id="SSF53254">
    <property type="entry name" value="Phosphoglycerate mutase-like"/>
    <property type="match status" value="1"/>
</dbReference>